<organism evidence="4 5">
    <name type="scientific">Pseudooceanicola spongiae</name>
    <dbReference type="NCBI Taxonomy" id="2613965"/>
    <lineage>
        <taxon>Bacteria</taxon>
        <taxon>Pseudomonadati</taxon>
        <taxon>Pseudomonadota</taxon>
        <taxon>Alphaproteobacteria</taxon>
        <taxon>Rhodobacterales</taxon>
        <taxon>Paracoccaceae</taxon>
        <taxon>Pseudooceanicola</taxon>
    </lineage>
</organism>
<dbReference type="Gene3D" id="3.60.21.10">
    <property type="match status" value="1"/>
</dbReference>
<dbReference type="InterPro" id="IPR013783">
    <property type="entry name" value="Ig-like_fold"/>
</dbReference>
<dbReference type="Pfam" id="PF17963">
    <property type="entry name" value="Big_9"/>
    <property type="match status" value="1"/>
</dbReference>
<dbReference type="KEGG" id="pshq:F3W81_03215"/>
<dbReference type="Gene3D" id="2.60.120.200">
    <property type="match status" value="2"/>
</dbReference>
<feature type="domain" description="Calcineurin-like phosphoesterase" evidence="3">
    <location>
        <begin position="94"/>
        <end position="320"/>
    </location>
</feature>
<dbReference type="InterPro" id="IPR050557">
    <property type="entry name" value="RTX_toxin/Mannuronan_C5-epim"/>
</dbReference>
<dbReference type="PROSITE" id="PS00330">
    <property type="entry name" value="HEMOLYSIN_CALCIUM"/>
    <property type="match status" value="3"/>
</dbReference>
<evidence type="ECO:0000256" key="2">
    <source>
        <dbReference type="ARBA" id="ARBA00022525"/>
    </source>
</evidence>
<dbReference type="InterPro" id="IPR029052">
    <property type="entry name" value="Metallo-depent_PP-like"/>
</dbReference>
<evidence type="ECO:0000259" key="3">
    <source>
        <dbReference type="Pfam" id="PF00149"/>
    </source>
</evidence>
<reference evidence="4 5" key="1">
    <citation type="submission" date="2019-10" db="EMBL/GenBank/DDBJ databases">
        <title>Pseudopuniceibacterium sp. HQ09 islated from Antarctica.</title>
        <authorList>
            <person name="Liao L."/>
            <person name="Su S."/>
            <person name="Chen B."/>
            <person name="Yu Y."/>
        </authorList>
    </citation>
    <scope>NUCLEOTIDE SEQUENCE [LARGE SCALE GENOMIC DNA]</scope>
    <source>
        <strain evidence="4 5">HQ09</strain>
    </source>
</reference>
<dbReference type="GO" id="GO:0005615">
    <property type="term" value="C:extracellular space"/>
    <property type="evidence" value="ECO:0007669"/>
    <property type="project" value="InterPro"/>
</dbReference>
<dbReference type="Gene3D" id="2.150.10.10">
    <property type="entry name" value="Serralysin-like metalloprotease, C-terminal"/>
    <property type="match status" value="2"/>
</dbReference>
<accession>A0A7L9WKJ9</accession>
<dbReference type="Proteomes" id="UP000594118">
    <property type="component" value="Chromosome"/>
</dbReference>
<dbReference type="Gene3D" id="2.60.40.2810">
    <property type="match status" value="1"/>
</dbReference>
<sequence>MPSLTAPLLDFLVKRGTDSQSFDLSQHFAGEGLTYTVTSSNGTVLDASIDGAVLSLNYHDALDYSDLVITATDSSGHSVSESTRVRVTGENAFTIAVLPDTQNYSDVAGAPTMVKMAQWLVDHKDSLGIEFVTHVGDITNSNQQFQWDNISQGLHILDGEIPYALTAGNHDQGPGGGAQAHETGYMDQYFSPEAQAANSDTFGGTYDMAPERAPNNFHTFTAPDGTEWLVLSLEFGASDDVIRWGKDVIEAHLDHRVILTTHAYMNWAGRHDATGRPLYGEGTGYDYGMGSAPENANDGETMYRELVQPYSNVTMTFSGHIFGDGAETLVSYDAFGNPVHQMLVNYQNGVSTEINDGNGGSGAIRLLTIDPANGQVYTSTYFAEEERYLSNDRGDVLDRDDLAGPYRGQEETLHMDLGTPDLHAIAKAGNDLYLDVEGTGATVVTLQGAALNPGHDDGLSYVWRDADGNIVAEGATPELTLEAGRHSLTLTVTDSTGAQSRDSVLVVVGNDETLLVDNFNDGDAAGWSSFVAVDAVELKHGTTEDFGIVGLPGAPTPVAAQQPEAVVAAVAPLLDGDQAVDAVLVAAASPAQSLLLKPGLAAQGSLRSYSIAFDLMVPSATAEGYMGLIQSNLSNGDDADMFLRKIGSGVGIGTLGDYAGTMSMDAWHRVVITYEHIGEAVTITKYVDGAAVGSQTLSGDVARYALDTVNGLALFADNDGETAPVAVSGVMVTDAVMSPQQVAALGGTSAGGIAVPEGAEGTAFVADAAGLNSVSGAGSLVAQGGLVVAPTTDVDLGVAIGDETPEEPEVPELPDTPDAGVSAGVTFLPALSKSQSMHVTVDNPFPEGSVISSYTLVYDILLPGQTGGWTSLFQADTTNKSDGELFINSAGGIGISGDYEGFVSPNEWHRIAFAIERVNGASFISKYIDGVLVGTTTTDAGRFDVDLSKGLMLFTDETDETRDLYISSVLFTDKVMDAQEIGALGGVTAGGIVAEKPSDLSFQLDFSGDTIVDDFDGVSVSVGSADAGDGNFVVKGSYADRVDGVEVSTDAEGRVYESSNTPGNALIYSGEGAQHWQNYRYEVTLHSTDDDTIGAVFYFKDDQNTYRVTFNASENTRQLLRIKDGVETVLATAHAGMAWSRDVALEIAVSDGEIRVFLDGQSVFGTVVDSDPLSGGTVGFYSDFQTSSQFDDVYVGALGLRAHAGADVEVLDVDGDGKVSVTLDATDSYGGAAITGVRWLAADGTVLSSEATAEIALSATGPQKLTLELTDAEGHVARDTVEVDAVSAERILFSDDFSDAGFGDRWSIVDEGERNGVGEGGTLGDWQVIDGALVQLSDVDSRELTWSSADAADDWDKGWSPLGDGTHVLRRGTTAILSAPEAKSWTDYAVEATIETPDTGALGLMVHYQDAGNYYKVELDAQSGTSLFQLIEVKDGVEKFLTQIPARYSQNTAFQLRVEVVGNAIQASIDGVALFAYAIESRATTSGTVGLFSWGSAGLSFDDVRVVSLAGQAAPVTNASPDAVDDGAYVVGAGEVLALAAGVLLANDTDPDGDALSILSVTSGTGGIATLNEDGSVRFQAEAGYVGSGHFTYVVSDGRGGMDQARVDVMVTPEGGLHTGTATGGALFGDADLASLIIGGVGQDRAFGGRGDDHVETGQGDDMASGGWGDDVILGGAGDDQLFGGLGNDSLDGGEGSDMLLGGAGDDMLSGGAGSDMLFGGAGADRLDGGAGDDWLTGGEGGDTFVFTQAGGTDVVLDFEHGSDVIDLSAFTELQSFADLSAAMSEIDGSVVLHLDAGTSVTLSGLTHAGLDADDFRFA</sequence>
<dbReference type="PRINTS" id="PR00313">
    <property type="entry name" value="CABNDNGRPT"/>
</dbReference>
<keyword evidence="2" id="KW-0964">Secreted</keyword>
<comment type="subcellular location">
    <subcellularLocation>
        <location evidence="1">Secreted</location>
    </subcellularLocation>
</comment>
<dbReference type="Pfam" id="PF00149">
    <property type="entry name" value="Metallophos"/>
    <property type="match status" value="1"/>
</dbReference>
<evidence type="ECO:0000313" key="4">
    <source>
        <dbReference type="EMBL" id="QOL79916.1"/>
    </source>
</evidence>
<dbReference type="PANTHER" id="PTHR38340:SF1">
    <property type="entry name" value="S-LAYER PROTEIN"/>
    <property type="match status" value="1"/>
</dbReference>
<dbReference type="SUPFAM" id="SSF51120">
    <property type="entry name" value="beta-Roll"/>
    <property type="match status" value="1"/>
</dbReference>
<evidence type="ECO:0000256" key="1">
    <source>
        <dbReference type="ARBA" id="ARBA00004613"/>
    </source>
</evidence>
<keyword evidence="5" id="KW-1185">Reference proteome</keyword>
<dbReference type="Gene3D" id="2.60.120.560">
    <property type="entry name" value="Exo-inulinase, domain 1"/>
    <property type="match status" value="2"/>
</dbReference>
<dbReference type="Pfam" id="PF00353">
    <property type="entry name" value="HemolysinCabind"/>
    <property type="match status" value="3"/>
</dbReference>
<dbReference type="InterPro" id="IPR004843">
    <property type="entry name" value="Calcineurin-like_PHP"/>
</dbReference>
<dbReference type="RefSeq" id="WP_193082233.1">
    <property type="nucleotide sequence ID" value="NZ_CP045201.1"/>
</dbReference>
<dbReference type="InterPro" id="IPR001343">
    <property type="entry name" value="Hemolysn_Ca-bd"/>
</dbReference>
<dbReference type="EMBL" id="CP045201">
    <property type="protein sequence ID" value="QOL79916.1"/>
    <property type="molecule type" value="Genomic_DNA"/>
</dbReference>
<name>A0A7L9WKJ9_9RHOB</name>
<dbReference type="GO" id="GO:0005509">
    <property type="term" value="F:calcium ion binding"/>
    <property type="evidence" value="ECO:0007669"/>
    <property type="project" value="InterPro"/>
</dbReference>
<dbReference type="GO" id="GO:0016787">
    <property type="term" value="F:hydrolase activity"/>
    <property type="evidence" value="ECO:0007669"/>
    <property type="project" value="InterPro"/>
</dbReference>
<dbReference type="SUPFAM" id="SSF56300">
    <property type="entry name" value="Metallo-dependent phosphatases"/>
    <property type="match status" value="1"/>
</dbReference>
<proteinExistence type="predicted"/>
<gene>
    <name evidence="4" type="ORF">F3W81_03215</name>
</gene>
<dbReference type="SUPFAM" id="SSF49899">
    <property type="entry name" value="Concanavalin A-like lectins/glucanases"/>
    <property type="match status" value="2"/>
</dbReference>
<protein>
    <recommendedName>
        <fullName evidence="3">Calcineurin-like phosphoesterase domain-containing protein</fullName>
    </recommendedName>
</protein>
<dbReference type="InterPro" id="IPR011049">
    <property type="entry name" value="Serralysin-like_metalloprot_C"/>
</dbReference>
<dbReference type="Gene3D" id="2.60.40.10">
    <property type="entry name" value="Immunoglobulins"/>
    <property type="match status" value="1"/>
</dbReference>
<dbReference type="InterPro" id="IPR018511">
    <property type="entry name" value="Hemolysin-typ_Ca-bd_CS"/>
</dbReference>
<dbReference type="InterPro" id="IPR013320">
    <property type="entry name" value="ConA-like_dom_sf"/>
</dbReference>
<dbReference type="PANTHER" id="PTHR38340">
    <property type="entry name" value="S-LAYER PROTEIN"/>
    <property type="match status" value="1"/>
</dbReference>
<evidence type="ECO:0000313" key="5">
    <source>
        <dbReference type="Proteomes" id="UP000594118"/>
    </source>
</evidence>